<dbReference type="GO" id="GO:0046872">
    <property type="term" value="F:metal ion binding"/>
    <property type="evidence" value="ECO:0007669"/>
    <property type="project" value="UniProtKB-KW"/>
</dbReference>
<dbReference type="Gene3D" id="3.20.20.370">
    <property type="entry name" value="Glycoside hydrolase/deacetylase"/>
    <property type="match status" value="1"/>
</dbReference>
<name>A0A9D7XMS6_9BACT</name>
<dbReference type="InterPro" id="IPR050248">
    <property type="entry name" value="Polysacc_deacetylase_ArnD"/>
</dbReference>
<dbReference type="AlphaFoldDB" id="A0A9D7XMS6"/>
<evidence type="ECO:0000256" key="2">
    <source>
        <dbReference type="ARBA" id="ARBA00022801"/>
    </source>
</evidence>
<dbReference type="GO" id="GO:0016810">
    <property type="term" value="F:hydrolase activity, acting on carbon-nitrogen (but not peptide) bonds"/>
    <property type="evidence" value="ECO:0007669"/>
    <property type="project" value="InterPro"/>
</dbReference>
<gene>
    <name evidence="4" type="ORF">IPP15_09255</name>
</gene>
<organism evidence="4 5">
    <name type="scientific">Candidatus Opimibacter skivensis</name>
    <dbReference type="NCBI Taxonomy" id="2982028"/>
    <lineage>
        <taxon>Bacteria</taxon>
        <taxon>Pseudomonadati</taxon>
        <taxon>Bacteroidota</taxon>
        <taxon>Saprospiria</taxon>
        <taxon>Saprospirales</taxon>
        <taxon>Saprospiraceae</taxon>
        <taxon>Candidatus Opimibacter</taxon>
    </lineage>
</organism>
<keyword evidence="1" id="KW-0479">Metal-binding</keyword>
<dbReference type="InterPro" id="IPR002509">
    <property type="entry name" value="NODB_dom"/>
</dbReference>
<comment type="caution">
    <text evidence="4">The sequence shown here is derived from an EMBL/GenBank/DDBJ whole genome shotgun (WGS) entry which is preliminary data.</text>
</comment>
<dbReference type="InterPro" id="IPR011330">
    <property type="entry name" value="Glyco_hydro/deAcase_b/a-brl"/>
</dbReference>
<dbReference type="SUPFAM" id="SSF88713">
    <property type="entry name" value="Glycoside hydrolase/deacetylase"/>
    <property type="match status" value="1"/>
</dbReference>
<dbReference type="EMBL" id="JADKGY010000006">
    <property type="protein sequence ID" value="MBK9982599.1"/>
    <property type="molecule type" value="Genomic_DNA"/>
</dbReference>
<dbReference type="GO" id="GO:0005975">
    <property type="term" value="P:carbohydrate metabolic process"/>
    <property type="evidence" value="ECO:0007669"/>
    <property type="project" value="InterPro"/>
</dbReference>
<evidence type="ECO:0000256" key="1">
    <source>
        <dbReference type="ARBA" id="ARBA00022723"/>
    </source>
</evidence>
<protein>
    <submittedName>
        <fullName evidence="4">Polysaccharide deacetylase family protein</fullName>
    </submittedName>
</protein>
<reference evidence="4 5" key="1">
    <citation type="submission" date="2020-10" db="EMBL/GenBank/DDBJ databases">
        <title>Connecting structure to function with the recovery of over 1000 high-quality activated sludge metagenome-assembled genomes encoding full-length rRNA genes using long-read sequencing.</title>
        <authorList>
            <person name="Singleton C.M."/>
            <person name="Petriglieri F."/>
            <person name="Kristensen J.M."/>
            <person name="Kirkegaard R.H."/>
            <person name="Michaelsen T.Y."/>
            <person name="Andersen M.H."/>
            <person name="Karst S.M."/>
            <person name="Dueholm M.S."/>
            <person name="Nielsen P.H."/>
            <person name="Albertsen M."/>
        </authorList>
    </citation>
    <scope>NUCLEOTIDE SEQUENCE [LARGE SCALE GENOMIC DNA]</scope>
    <source>
        <strain evidence="4">Ribe_18-Q3-R11-54_MAXAC.273</strain>
    </source>
</reference>
<proteinExistence type="predicted"/>
<feature type="domain" description="NodB homology" evidence="3">
    <location>
        <begin position="26"/>
        <end position="94"/>
    </location>
</feature>
<dbReference type="Proteomes" id="UP000808337">
    <property type="component" value="Unassembled WGS sequence"/>
</dbReference>
<dbReference type="PROSITE" id="PS51677">
    <property type="entry name" value="NODB"/>
    <property type="match status" value="1"/>
</dbReference>
<keyword evidence="2" id="KW-0378">Hydrolase</keyword>
<evidence type="ECO:0000259" key="3">
    <source>
        <dbReference type="PROSITE" id="PS51677"/>
    </source>
</evidence>
<dbReference type="Pfam" id="PF01522">
    <property type="entry name" value="Polysacc_deac_1"/>
    <property type="match status" value="1"/>
</dbReference>
<evidence type="ECO:0000313" key="5">
    <source>
        <dbReference type="Proteomes" id="UP000808337"/>
    </source>
</evidence>
<dbReference type="PANTHER" id="PTHR10587">
    <property type="entry name" value="GLYCOSYL TRANSFERASE-RELATED"/>
    <property type="match status" value="1"/>
</dbReference>
<sequence>MYLAHIPQYVQALFPGLTWKMPTGRKEIFLTFDDGPIPQVTPWVLETLAAFDARATFFCVGDNVRKYPEIFNHVIEGGHSVGNHTHNHLSGWSTENIAYFNNIRHCARLVNSGLFRPPYGKLRPSQVQFLQRHYQIIMWDVLSGDFDRDIKPEECYQNVIQNAGSGSIVVFHDSLKSEANLRYALPLVLDYFTKEGYTFAAIQRSANALPVERLSVAV</sequence>
<dbReference type="PANTHER" id="PTHR10587:SF133">
    <property type="entry name" value="CHITIN DEACETYLASE 1-RELATED"/>
    <property type="match status" value="1"/>
</dbReference>
<accession>A0A9D7XMS6</accession>
<dbReference type="GO" id="GO:0016020">
    <property type="term" value="C:membrane"/>
    <property type="evidence" value="ECO:0007669"/>
    <property type="project" value="TreeGrafter"/>
</dbReference>
<evidence type="ECO:0000313" key="4">
    <source>
        <dbReference type="EMBL" id="MBK9982599.1"/>
    </source>
</evidence>